<protein>
    <recommendedName>
        <fullName evidence="7">Filament cap protein</fullName>
    </recommendedName>
    <alternativeName>
        <fullName evidence="6">Flagellar cap protein</fullName>
    </alternativeName>
</protein>
<dbReference type="Pfam" id="PF07195">
    <property type="entry name" value="FliD_C"/>
    <property type="match status" value="1"/>
</dbReference>
<evidence type="ECO:0000259" key="9">
    <source>
        <dbReference type="Pfam" id="PF07195"/>
    </source>
</evidence>
<sequence>MVMRIGGLASGLDTESIIQTLMKTERIRLDKYLQKEQKLKWRQDTFFNINRTMANFILDTRKTLGLTTSTSTGTLLSNSLTNLNWVKSATSSNESAVKATANANAMAGTYEIEVEQLAEVASISSESLNGWLDENLKFKENDILKDDQNVTFRVTTKAGSQDITIKKGMSINNLVNQLNNAKAGDSDKNLGIRATYDAGLNKMLISTRETGSSNFITVEDVTGNFAEEIFKLGNGLIQSDEAIDVIPQNGEFKVKIDGEEKFIDIIKGETLEAFAARVNESDEFKGYVRASVNNGKLTIMAINDATVEIVKEDGVPGATDILKLQEGPINRSATGGTVTAKYLQTGSFAINVAGTEHIIEVEKNWTLGHLEEAINMELNGVVSASINADGGLVLTKAEETVETVEIVAGDYAQNYLNIPAGEITESVASTDTIEANYVAAGSFTMEINGHVHTITIGENTKFEDLAGKINQQLQDEGITPDMIEVTTSDNNRLTLNINGNTKVLLGEITTVPPDEPSNYLRDALKLDIGPIVGTSEGDIVNKIEKEASDDFTIKVDGQNVEINFSEGSLDDLAAAITEQTGGKVTASNVDGKLQLELTGASEAEVLGTYASDVLGLPTGEKMTSQTGQDAVIKFNGETVEKSTNDFTVFGINLQLQKADTTATIRVDTDVDSVVDKVKGFVEEYNALIDMVNGLTTEKTYRDFQPLSDEEKAAMSEKDIELWEEKAKSGLLRNDPALTRMLQDMRSSLYEKVENVSGSFNHITQIGITTGAYQDGGKLVIDEEKLRKAISEDPDGVVDLLFKSPASGLEDKEKMQDSGLVQRIYDGMINGMKEVIRQSGPGDDASLLRNVRSNILLDFVSDQSSISLLDRDLKSLNSRIVREQDMLTRKENRYWQQYTALEKALSQMQNQGSWMTSQLGSGQ</sequence>
<evidence type="ECO:0000256" key="7">
    <source>
        <dbReference type="ARBA" id="ARBA00033192"/>
    </source>
</evidence>
<evidence type="ECO:0000256" key="6">
    <source>
        <dbReference type="ARBA" id="ARBA00033074"/>
    </source>
</evidence>
<feature type="domain" description="Flagellar hook-associated protein 2 N-terminal" evidence="8">
    <location>
        <begin position="10"/>
        <end position="119"/>
    </location>
</feature>
<evidence type="ECO:0000259" key="8">
    <source>
        <dbReference type="Pfam" id="PF02465"/>
    </source>
</evidence>
<dbReference type="Pfam" id="PF02465">
    <property type="entry name" value="FliD_N"/>
    <property type="match status" value="1"/>
</dbReference>
<gene>
    <name evidence="10" type="ORF">SAMN05446037_101142</name>
</gene>
<dbReference type="GO" id="GO:0007155">
    <property type="term" value="P:cell adhesion"/>
    <property type="evidence" value="ECO:0007669"/>
    <property type="project" value="InterPro"/>
</dbReference>
<comment type="subunit">
    <text evidence="3">Homopentamer.</text>
</comment>
<dbReference type="InterPro" id="IPR003481">
    <property type="entry name" value="FliD_N"/>
</dbReference>
<dbReference type="PANTHER" id="PTHR30288:SF0">
    <property type="entry name" value="FLAGELLAR HOOK-ASSOCIATED PROTEIN 2"/>
    <property type="match status" value="1"/>
</dbReference>
<evidence type="ECO:0000256" key="1">
    <source>
        <dbReference type="ARBA" id="ARBA00004365"/>
    </source>
</evidence>
<dbReference type="GO" id="GO:0009424">
    <property type="term" value="C:bacterial-type flagellum hook"/>
    <property type="evidence" value="ECO:0007669"/>
    <property type="project" value="InterPro"/>
</dbReference>
<keyword evidence="10" id="KW-0966">Cell projection</keyword>
<accession>A0A239EV77</accession>
<organism evidence="10 11">
    <name type="scientific">Anaerovirgula multivorans</name>
    <dbReference type="NCBI Taxonomy" id="312168"/>
    <lineage>
        <taxon>Bacteria</taxon>
        <taxon>Bacillati</taxon>
        <taxon>Bacillota</taxon>
        <taxon>Clostridia</taxon>
        <taxon>Peptostreptococcales</taxon>
        <taxon>Natronincolaceae</taxon>
        <taxon>Anaerovirgula</taxon>
    </lineage>
</organism>
<evidence type="ECO:0000256" key="5">
    <source>
        <dbReference type="ARBA" id="ARBA00023143"/>
    </source>
</evidence>
<dbReference type="OrthoDB" id="9776025at2"/>
<dbReference type="PANTHER" id="PTHR30288">
    <property type="entry name" value="FLAGELLAR CAP/ASSEMBLY PROTEIN FLID"/>
    <property type="match status" value="1"/>
</dbReference>
<dbReference type="AlphaFoldDB" id="A0A239EV77"/>
<dbReference type="GO" id="GO:0071973">
    <property type="term" value="P:bacterial-type flagellum-dependent cell motility"/>
    <property type="evidence" value="ECO:0007669"/>
    <property type="project" value="TreeGrafter"/>
</dbReference>
<dbReference type="GO" id="GO:0009421">
    <property type="term" value="C:bacterial-type flagellum filament cap"/>
    <property type="evidence" value="ECO:0007669"/>
    <property type="project" value="InterPro"/>
</dbReference>
<evidence type="ECO:0000313" key="10">
    <source>
        <dbReference type="EMBL" id="SNS48331.1"/>
    </source>
</evidence>
<evidence type="ECO:0000256" key="2">
    <source>
        <dbReference type="ARBA" id="ARBA00009764"/>
    </source>
</evidence>
<feature type="domain" description="Flagellar hook-associated protein 2 C-terminal" evidence="9">
    <location>
        <begin position="627"/>
        <end position="909"/>
    </location>
</feature>
<keyword evidence="10" id="KW-0969">Cilium</keyword>
<name>A0A239EV77_9FIRM</name>
<dbReference type="EMBL" id="FZOJ01000011">
    <property type="protein sequence ID" value="SNS48331.1"/>
    <property type="molecule type" value="Genomic_DNA"/>
</dbReference>
<evidence type="ECO:0000313" key="11">
    <source>
        <dbReference type="Proteomes" id="UP000198304"/>
    </source>
</evidence>
<keyword evidence="10" id="KW-0282">Flagellum</keyword>
<keyword evidence="11" id="KW-1185">Reference proteome</keyword>
<keyword evidence="4" id="KW-0175">Coiled coil</keyword>
<dbReference type="Proteomes" id="UP000198304">
    <property type="component" value="Unassembled WGS sequence"/>
</dbReference>
<reference evidence="11" key="1">
    <citation type="submission" date="2017-06" db="EMBL/GenBank/DDBJ databases">
        <authorList>
            <person name="Varghese N."/>
            <person name="Submissions S."/>
        </authorList>
    </citation>
    <scope>NUCLEOTIDE SEQUENCE [LARGE SCALE GENOMIC DNA]</scope>
    <source>
        <strain evidence="11">SCA</strain>
    </source>
</reference>
<dbReference type="InterPro" id="IPR040026">
    <property type="entry name" value="FliD"/>
</dbReference>
<keyword evidence="5" id="KW-0975">Bacterial flagellum</keyword>
<evidence type="ECO:0000256" key="4">
    <source>
        <dbReference type="ARBA" id="ARBA00023054"/>
    </source>
</evidence>
<proteinExistence type="inferred from homology"/>
<evidence type="ECO:0000256" key="3">
    <source>
        <dbReference type="ARBA" id="ARBA00011255"/>
    </source>
</evidence>
<dbReference type="InterPro" id="IPR010809">
    <property type="entry name" value="FliD_C"/>
</dbReference>
<comment type="similarity">
    <text evidence="2">Belongs to the FliD family.</text>
</comment>
<comment type="subcellular location">
    <subcellularLocation>
        <location evidence="1">Bacterial flagellum</location>
    </subcellularLocation>
</comment>
<dbReference type="RefSeq" id="WP_089283221.1">
    <property type="nucleotide sequence ID" value="NZ_FZOJ01000011.1"/>
</dbReference>